<reference evidence="2 3" key="1">
    <citation type="submission" date="2018-05" db="EMBL/GenBank/DDBJ databases">
        <title>Genome sequencing, assembly and analysis of the novel insecticidal bacterium, Chromobacterium phragmitis.</title>
        <authorList>
            <person name="Sparks M.E."/>
            <person name="Blackburn M.B."/>
            <person name="Gundersen-Rindal D.E."/>
        </authorList>
    </citation>
    <scope>NUCLEOTIDE SEQUENCE [LARGE SCALE GENOMIC DNA]</scope>
    <source>
        <strain evidence="2">IIBBL 274-1</strain>
    </source>
</reference>
<proteinExistence type="predicted"/>
<evidence type="ECO:0000313" key="3">
    <source>
        <dbReference type="Proteomes" id="UP000252038"/>
    </source>
</evidence>
<sequence>MHPEMKMRKTLIAAALAALSLAAVPAHAGMFDAVTSLAGGSGNSSSGADLVGQQQQLVESYTGANKQVLMAQSLMASALGAKDAAALAKAEAEALTSGATKDSLSKADSAQSAVAKAISEQQKSAGTELDAEAKKAYAEGLGSLAKGVLKYTKMANQLSGFKDALASASPLDLPKLSSGAYIVTSLPGNSKNLYEALKQAVSFAKSHDIPVPKDATQAL</sequence>
<keyword evidence="1" id="KW-0732">Signal</keyword>
<evidence type="ECO:0000256" key="1">
    <source>
        <dbReference type="SAM" id="SignalP"/>
    </source>
</evidence>
<name>A0A344UJW9_9NEIS</name>
<organism evidence="2 3">
    <name type="scientific">Chromobacterium phragmitis</name>
    <dbReference type="NCBI Taxonomy" id="2202141"/>
    <lineage>
        <taxon>Bacteria</taxon>
        <taxon>Pseudomonadati</taxon>
        <taxon>Pseudomonadota</taxon>
        <taxon>Betaproteobacteria</taxon>
        <taxon>Neisseriales</taxon>
        <taxon>Chromobacteriaceae</taxon>
        <taxon>Chromobacterium</taxon>
    </lineage>
</organism>
<dbReference type="KEGG" id="chrb:DK843_15375"/>
<feature type="signal peptide" evidence="1">
    <location>
        <begin position="1"/>
        <end position="28"/>
    </location>
</feature>
<protein>
    <submittedName>
        <fullName evidence="2">Uncharacterized protein</fullName>
    </submittedName>
</protein>
<dbReference type="EMBL" id="CP029554">
    <property type="protein sequence ID" value="AXE35567.1"/>
    <property type="molecule type" value="Genomic_DNA"/>
</dbReference>
<dbReference type="Proteomes" id="UP000252038">
    <property type="component" value="Chromosome"/>
</dbReference>
<evidence type="ECO:0000313" key="2">
    <source>
        <dbReference type="EMBL" id="AXE35567.1"/>
    </source>
</evidence>
<accession>A0A344UJW9</accession>
<gene>
    <name evidence="2" type="ORF">DK843_15375</name>
</gene>
<dbReference type="AlphaFoldDB" id="A0A344UJW9"/>
<feature type="chain" id="PRO_5017013153" evidence="1">
    <location>
        <begin position="29"/>
        <end position="219"/>
    </location>
</feature>